<reference evidence="1" key="1">
    <citation type="submission" date="2021-01" db="EMBL/GenBank/DDBJ databases">
        <authorList>
            <consortium name="Genoscope - CEA"/>
            <person name="William W."/>
        </authorList>
    </citation>
    <scope>NUCLEOTIDE SEQUENCE</scope>
</reference>
<proteinExistence type="predicted"/>
<dbReference type="AlphaFoldDB" id="A0A816KJ92"/>
<accession>A0A816KJ92</accession>
<evidence type="ECO:0000313" key="1">
    <source>
        <dbReference type="EMBL" id="CAF1921155.1"/>
    </source>
</evidence>
<sequence length="48" mass="5178">MVFPLLTPPPPTPLSTLFASTELLTPLLVDSSAFGIPGTSTRMETLYR</sequence>
<protein>
    <submittedName>
        <fullName evidence="1">(rape) hypothetical protein</fullName>
    </submittedName>
</protein>
<dbReference type="Proteomes" id="UP001295469">
    <property type="component" value="Chromosome C02"/>
</dbReference>
<organism evidence="1">
    <name type="scientific">Brassica napus</name>
    <name type="common">Rape</name>
    <dbReference type="NCBI Taxonomy" id="3708"/>
    <lineage>
        <taxon>Eukaryota</taxon>
        <taxon>Viridiplantae</taxon>
        <taxon>Streptophyta</taxon>
        <taxon>Embryophyta</taxon>
        <taxon>Tracheophyta</taxon>
        <taxon>Spermatophyta</taxon>
        <taxon>Magnoliopsida</taxon>
        <taxon>eudicotyledons</taxon>
        <taxon>Gunneridae</taxon>
        <taxon>Pentapetalae</taxon>
        <taxon>rosids</taxon>
        <taxon>malvids</taxon>
        <taxon>Brassicales</taxon>
        <taxon>Brassicaceae</taxon>
        <taxon>Brassiceae</taxon>
        <taxon>Brassica</taxon>
    </lineage>
</organism>
<gene>
    <name evidence="1" type="ORF">DARMORV10_C02P60460.1</name>
</gene>
<name>A0A816KJ92_BRANA</name>
<dbReference type="EMBL" id="HG994366">
    <property type="protein sequence ID" value="CAF1921155.1"/>
    <property type="molecule type" value="Genomic_DNA"/>
</dbReference>